<sequence>MHINRKVGGSKMTVQDKIKEQLLKEVFSNIDNIYDFMDTRFTLDKPCDDAIVKKLNELKDVVYKVSGLCELS</sequence>
<dbReference type="OrthoDB" id="5346398at2"/>
<gene>
    <name evidence="1" type="ORF">CRV07_01070</name>
</gene>
<protein>
    <submittedName>
        <fullName evidence="1">Uncharacterized protein</fullName>
    </submittedName>
</protein>
<keyword evidence="2" id="KW-1185">Reference proteome</keyword>
<accession>A0A4Q1AS12</accession>
<reference evidence="1 2" key="1">
    <citation type="submission" date="2017-10" db="EMBL/GenBank/DDBJ databases">
        <title>Genomics of the genus Arcobacter.</title>
        <authorList>
            <person name="Perez-Cataluna A."/>
            <person name="Figueras M.J."/>
        </authorList>
    </citation>
    <scope>NUCLEOTIDE SEQUENCE [LARGE SCALE GENOMIC DNA]</scope>
    <source>
        <strain evidence="1 2">CECT 8441</strain>
    </source>
</reference>
<dbReference type="Proteomes" id="UP000289758">
    <property type="component" value="Unassembled WGS sequence"/>
</dbReference>
<dbReference type="EMBL" id="PDKK01000001">
    <property type="protein sequence ID" value="RXK08424.1"/>
    <property type="molecule type" value="Genomic_DNA"/>
</dbReference>
<name>A0A4Q1AS12_9BACT</name>
<comment type="caution">
    <text evidence="1">The sequence shown here is derived from an EMBL/GenBank/DDBJ whole genome shotgun (WGS) entry which is preliminary data.</text>
</comment>
<dbReference type="RefSeq" id="WP_129085995.1">
    <property type="nucleotide sequence ID" value="NZ_CP053836.1"/>
</dbReference>
<dbReference type="AlphaFoldDB" id="A0A4Q1AS12"/>
<proteinExistence type="predicted"/>
<evidence type="ECO:0000313" key="2">
    <source>
        <dbReference type="Proteomes" id="UP000289758"/>
    </source>
</evidence>
<organism evidence="1 2">
    <name type="scientific">Halarcobacter ebronensis</name>
    <dbReference type="NCBI Taxonomy" id="1462615"/>
    <lineage>
        <taxon>Bacteria</taxon>
        <taxon>Pseudomonadati</taxon>
        <taxon>Campylobacterota</taxon>
        <taxon>Epsilonproteobacteria</taxon>
        <taxon>Campylobacterales</taxon>
        <taxon>Arcobacteraceae</taxon>
        <taxon>Halarcobacter</taxon>
    </lineage>
</organism>
<evidence type="ECO:0000313" key="1">
    <source>
        <dbReference type="EMBL" id="RXK08424.1"/>
    </source>
</evidence>